<organism evidence="3 4">
    <name type="scientific">Modicisalibacter xianhensis</name>
    <dbReference type="NCBI Taxonomy" id="442341"/>
    <lineage>
        <taxon>Bacteria</taxon>
        <taxon>Pseudomonadati</taxon>
        <taxon>Pseudomonadota</taxon>
        <taxon>Gammaproteobacteria</taxon>
        <taxon>Oceanospirillales</taxon>
        <taxon>Halomonadaceae</taxon>
        <taxon>Modicisalibacter</taxon>
    </lineage>
</organism>
<dbReference type="Pfam" id="PF07238">
    <property type="entry name" value="PilZ"/>
    <property type="match status" value="1"/>
</dbReference>
<dbReference type="EMBL" id="SOEC01000001">
    <property type="protein sequence ID" value="TDX32992.1"/>
    <property type="molecule type" value="Genomic_DNA"/>
</dbReference>
<evidence type="ECO:0000259" key="2">
    <source>
        <dbReference type="PROSITE" id="PS51832"/>
    </source>
</evidence>
<feature type="region of interest" description="Disordered" evidence="1">
    <location>
        <begin position="1"/>
        <end position="22"/>
    </location>
</feature>
<evidence type="ECO:0000313" key="3">
    <source>
        <dbReference type="EMBL" id="TDX32992.1"/>
    </source>
</evidence>
<dbReference type="PANTHER" id="PTHR43155:SF2">
    <property type="entry name" value="CYCLIC DI-GMP PHOSPHODIESTERASE PA4108"/>
    <property type="match status" value="1"/>
</dbReference>
<dbReference type="InterPro" id="IPR003607">
    <property type="entry name" value="HD/PDEase_dom"/>
</dbReference>
<accession>A0A4R8G1G1</accession>
<protein>
    <submittedName>
        <fullName evidence="3">HD domain-containing protein</fullName>
    </submittedName>
</protein>
<dbReference type="AlphaFoldDB" id="A0A4R8G1G1"/>
<feature type="domain" description="HD-GYP" evidence="2">
    <location>
        <begin position="323"/>
        <end position="519"/>
    </location>
</feature>
<dbReference type="Gene3D" id="1.10.3210.10">
    <property type="entry name" value="Hypothetical protein af1432"/>
    <property type="match status" value="1"/>
</dbReference>
<gene>
    <name evidence="3" type="ORF">DFO67_101288</name>
</gene>
<evidence type="ECO:0000256" key="1">
    <source>
        <dbReference type="SAM" id="MobiDB-lite"/>
    </source>
</evidence>
<name>A0A4R8G1G1_9GAMM</name>
<dbReference type="SUPFAM" id="SSF141371">
    <property type="entry name" value="PilZ domain-like"/>
    <property type="match status" value="1"/>
</dbReference>
<dbReference type="InterPro" id="IPR009875">
    <property type="entry name" value="PilZ_domain"/>
</dbReference>
<dbReference type="PANTHER" id="PTHR43155">
    <property type="entry name" value="CYCLIC DI-GMP PHOSPHODIESTERASE PA4108-RELATED"/>
    <property type="match status" value="1"/>
</dbReference>
<dbReference type="SUPFAM" id="SSF109604">
    <property type="entry name" value="HD-domain/PDEase-like"/>
    <property type="match status" value="1"/>
</dbReference>
<proteinExistence type="predicted"/>
<dbReference type="GO" id="GO:0035438">
    <property type="term" value="F:cyclic-di-GMP binding"/>
    <property type="evidence" value="ECO:0007669"/>
    <property type="project" value="InterPro"/>
</dbReference>
<dbReference type="OrthoDB" id="9764808at2"/>
<feature type="compositionally biased region" description="Polar residues" evidence="1">
    <location>
        <begin position="8"/>
        <end position="21"/>
    </location>
</feature>
<sequence length="573" mass="63578">MDFRPQRTRSVGNEMNESPSTVEHAGEIAKLVEAMSQPGGVSLSFEGHDMPPFSILLVDVIEDRQLVLDITSTPEIAAALTEERPFRLTGQAHGAMVTTHPLTALPLKDTPGRLRFSCAYPERLDVWHRRNAFRAELGPGMSVAVELEIETGREAVHGELVNLSLGGCLVQLPLNKAAALKSGQPLSRLEAVFPSGQCLTAQGVVRHVRIDDKWQRALVGCEFSTLSPKLERWVWYLVKEIEREAIRKAAQGEKPLDPSSLFQASPTAAREPPGRRLRADYATPMARRLAKVADFLNAQMLQLQQGAVVDSTLLSRYSDMLLGLLEEDREALVFASVCLHHEPPLVQHGLAVAIRLADLARARKAPRELLKAIVATAMVHDLGKSLLDESLRESPAFDAAQREQLSEHVVLLRDRLEGCRWLAPQVIRSLVSEVNERLDGSGYPNGLQGTDLSELSRMATVVDVVDAMTRHRPDRAAWSLEVAYRHLLGQPGMFDREWVQRYIRHFGRYPIGSLVHFSSGAQGWIQRLDSKGQPRQVAVISPTRQLRLEGEVASLGVVEEILRAPSPELLPRQ</sequence>
<feature type="region of interest" description="Disordered" evidence="1">
    <location>
        <begin position="251"/>
        <end position="277"/>
    </location>
</feature>
<comment type="caution">
    <text evidence="3">The sequence shown here is derived from an EMBL/GenBank/DDBJ whole genome shotgun (WGS) entry which is preliminary data.</text>
</comment>
<dbReference type="GO" id="GO:0008081">
    <property type="term" value="F:phosphoric diester hydrolase activity"/>
    <property type="evidence" value="ECO:0007669"/>
    <property type="project" value="UniProtKB-ARBA"/>
</dbReference>
<dbReference type="Proteomes" id="UP000294489">
    <property type="component" value="Unassembled WGS sequence"/>
</dbReference>
<dbReference type="Pfam" id="PF13487">
    <property type="entry name" value="HD_5"/>
    <property type="match status" value="1"/>
</dbReference>
<dbReference type="SMART" id="SM00471">
    <property type="entry name" value="HDc"/>
    <property type="match status" value="1"/>
</dbReference>
<dbReference type="CDD" id="cd00077">
    <property type="entry name" value="HDc"/>
    <property type="match status" value="1"/>
</dbReference>
<evidence type="ECO:0000313" key="4">
    <source>
        <dbReference type="Proteomes" id="UP000294489"/>
    </source>
</evidence>
<reference evidence="3 4" key="1">
    <citation type="submission" date="2019-03" db="EMBL/GenBank/DDBJ databases">
        <title>Freshwater and sediment microbial communities from various areas in North America, analyzing microbe dynamics in response to fracking.</title>
        <authorList>
            <person name="Lamendella R."/>
        </authorList>
    </citation>
    <scope>NUCLEOTIDE SEQUENCE [LARGE SCALE GENOMIC DNA]</scope>
    <source>
        <strain evidence="3 4">6_TX</strain>
    </source>
</reference>
<dbReference type="PROSITE" id="PS51832">
    <property type="entry name" value="HD_GYP"/>
    <property type="match status" value="1"/>
</dbReference>
<dbReference type="Gene3D" id="2.40.10.220">
    <property type="entry name" value="predicted glycosyltransferase like domains"/>
    <property type="match status" value="1"/>
</dbReference>
<dbReference type="InterPro" id="IPR037522">
    <property type="entry name" value="HD_GYP_dom"/>
</dbReference>